<sequence>MPLAEEEVGREMWAIEVPNIAFDHPYVYSAVLAVAALHLLTDNPNDVLLQTATYQYIDESLSGYRNELSNINSDNALAVFTASILLGLNARLRYRCLGNNPPPYSLPLEFLHLQRGTKEIFYRTNQVIAGSGAKKWVDIRTDLRGEPIPRPIETSAPYVNSHGFEFPSDRFLFCWDSSISLSIPSERKAVYDAALKYLAGLKDGMGYHDELRWIQRRLTWLIHGISREFVAYLEEGDPLAIVILSRFFALLKYVDESWWIAGSAEFEVLKWQV</sequence>
<keyword evidence="2" id="KW-1185">Reference proteome</keyword>
<evidence type="ECO:0000313" key="1">
    <source>
        <dbReference type="EMBL" id="KAG4419422.1"/>
    </source>
</evidence>
<gene>
    <name evidence="1" type="ORF">IFR04_007473</name>
</gene>
<evidence type="ECO:0000313" key="2">
    <source>
        <dbReference type="Proteomes" id="UP000664132"/>
    </source>
</evidence>
<dbReference type="PANTHER" id="PTHR47657:SF14">
    <property type="entry name" value="ZN(2)-C6 FUNGAL-TYPE DOMAIN-CONTAINING PROTEIN"/>
    <property type="match status" value="1"/>
</dbReference>
<dbReference type="EMBL" id="JAFJYH010000106">
    <property type="protein sequence ID" value="KAG4419422.1"/>
    <property type="molecule type" value="Genomic_DNA"/>
</dbReference>
<protein>
    <submittedName>
        <fullName evidence="1">Uncharacterized protein</fullName>
    </submittedName>
</protein>
<dbReference type="OrthoDB" id="3546279at2759"/>
<dbReference type="PANTHER" id="PTHR47657">
    <property type="entry name" value="STEROL REGULATORY ELEMENT-BINDING PROTEIN ECM22"/>
    <property type="match status" value="1"/>
</dbReference>
<reference evidence="1" key="1">
    <citation type="submission" date="2021-02" db="EMBL/GenBank/DDBJ databases">
        <title>Genome sequence Cadophora malorum strain M34.</title>
        <authorList>
            <person name="Stefanovic E."/>
            <person name="Vu D."/>
            <person name="Scully C."/>
            <person name="Dijksterhuis J."/>
            <person name="Roader J."/>
            <person name="Houbraken J."/>
        </authorList>
    </citation>
    <scope>NUCLEOTIDE SEQUENCE</scope>
    <source>
        <strain evidence="1">M34</strain>
    </source>
</reference>
<organism evidence="1 2">
    <name type="scientific">Cadophora malorum</name>
    <dbReference type="NCBI Taxonomy" id="108018"/>
    <lineage>
        <taxon>Eukaryota</taxon>
        <taxon>Fungi</taxon>
        <taxon>Dikarya</taxon>
        <taxon>Ascomycota</taxon>
        <taxon>Pezizomycotina</taxon>
        <taxon>Leotiomycetes</taxon>
        <taxon>Helotiales</taxon>
        <taxon>Ploettnerulaceae</taxon>
        <taxon>Cadophora</taxon>
    </lineage>
</organism>
<name>A0A8H7TGY8_9HELO</name>
<accession>A0A8H7TGY8</accession>
<dbReference type="Proteomes" id="UP000664132">
    <property type="component" value="Unassembled WGS sequence"/>
</dbReference>
<dbReference type="InterPro" id="IPR052400">
    <property type="entry name" value="Zn2-C6_fungal_TF"/>
</dbReference>
<proteinExistence type="predicted"/>
<dbReference type="AlphaFoldDB" id="A0A8H7TGY8"/>
<dbReference type="GO" id="GO:0000981">
    <property type="term" value="F:DNA-binding transcription factor activity, RNA polymerase II-specific"/>
    <property type="evidence" value="ECO:0007669"/>
    <property type="project" value="TreeGrafter"/>
</dbReference>
<comment type="caution">
    <text evidence="1">The sequence shown here is derived from an EMBL/GenBank/DDBJ whole genome shotgun (WGS) entry which is preliminary data.</text>
</comment>